<sequence>MKYFKIFPAAAGIIALTATVSFARDLRECEEGDFCRTIIVNRDSGGNPGDASGESTPWAAGKNGGNVYHVEISRGLKTWLVSIDAYTGKILDMRESGAIQV</sequence>
<name>A0A1J5T6G5_9ZZZZ</name>
<comment type="caution">
    <text evidence="2">The sequence shown here is derived from an EMBL/GenBank/DDBJ whole genome shotgun (WGS) entry which is preliminary data.</text>
</comment>
<accession>A0A1J5T6G5</accession>
<dbReference type="Gene3D" id="3.10.450.40">
    <property type="match status" value="1"/>
</dbReference>
<protein>
    <recommendedName>
        <fullName evidence="1">PepSY domain-containing protein</fullName>
    </recommendedName>
</protein>
<dbReference type="Pfam" id="PF03413">
    <property type="entry name" value="PepSY"/>
    <property type="match status" value="1"/>
</dbReference>
<reference evidence="2" key="1">
    <citation type="submission" date="2016-10" db="EMBL/GenBank/DDBJ databases">
        <title>Sequence of Gallionella enrichment culture.</title>
        <authorList>
            <person name="Poehlein A."/>
            <person name="Muehling M."/>
            <person name="Daniel R."/>
        </authorList>
    </citation>
    <scope>NUCLEOTIDE SEQUENCE</scope>
</reference>
<gene>
    <name evidence="2" type="ORF">GALL_99920</name>
</gene>
<dbReference type="InterPro" id="IPR025711">
    <property type="entry name" value="PepSY"/>
</dbReference>
<evidence type="ECO:0000313" key="2">
    <source>
        <dbReference type="EMBL" id="OIR07710.1"/>
    </source>
</evidence>
<evidence type="ECO:0000259" key="1">
    <source>
        <dbReference type="Pfam" id="PF03413"/>
    </source>
</evidence>
<proteinExistence type="predicted"/>
<dbReference type="EMBL" id="MLJW01000035">
    <property type="protein sequence ID" value="OIR07710.1"/>
    <property type="molecule type" value="Genomic_DNA"/>
</dbReference>
<organism evidence="2">
    <name type="scientific">mine drainage metagenome</name>
    <dbReference type="NCBI Taxonomy" id="410659"/>
    <lineage>
        <taxon>unclassified sequences</taxon>
        <taxon>metagenomes</taxon>
        <taxon>ecological metagenomes</taxon>
    </lineage>
</organism>
<dbReference type="AlphaFoldDB" id="A0A1J5T6G5"/>
<feature type="domain" description="PepSY" evidence="1">
    <location>
        <begin position="63"/>
        <end position="93"/>
    </location>
</feature>